<comment type="caution">
    <text evidence="2">The sequence shown here is derived from an EMBL/GenBank/DDBJ whole genome shotgun (WGS) entry which is preliminary data.</text>
</comment>
<dbReference type="Gene3D" id="2.170.270.10">
    <property type="entry name" value="SET domain"/>
    <property type="match status" value="1"/>
</dbReference>
<protein>
    <submittedName>
        <fullName evidence="2">Histone-lysine N-methyltransferase MECOM</fullName>
    </submittedName>
</protein>
<evidence type="ECO:0000256" key="1">
    <source>
        <dbReference type="SAM" id="MobiDB-lite"/>
    </source>
</evidence>
<accession>A0AAD9CC74</accession>
<evidence type="ECO:0000313" key="3">
    <source>
        <dbReference type="Proteomes" id="UP001228049"/>
    </source>
</evidence>
<reference evidence="2" key="1">
    <citation type="submission" date="2023-04" db="EMBL/GenBank/DDBJ databases">
        <title>Chromosome-level genome of Chaenocephalus aceratus.</title>
        <authorList>
            <person name="Park H."/>
        </authorList>
    </citation>
    <scope>NUCLEOTIDE SEQUENCE</scope>
    <source>
        <strain evidence="2">DE</strain>
        <tissue evidence="2">Muscle</tissue>
    </source>
</reference>
<dbReference type="AlphaFoldDB" id="A0AAD9CC74"/>
<name>A0AAD9CC74_DISEL</name>
<proteinExistence type="predicted"/>
<organism evidence="2 3">
    <name type="scientific">Dissostichus eleginoides</name>
    <name type="common">Patagonian toothfish</name>
    <name type="synonym">Dissostichus amissus</name>
    <dbReference type="NCBI Taxonomy" id="100907"/>
    <lineage>
        <taxon>Eukaryota</taxon>
        <taxon>Metazoa</taxon>
        <taxon>Chordata</taxon>
        <taxon>Craniata</taxon>
        <taxon>Vertebrata</taxon>
        <taxon>Euteleostomi</taxon>
        <taxon>Actinopterygii</taxon>
        <taxon>Neopterygii</taxon>
        <taxon>Teleostei</taxon>
        <taxon>Neoteleostei</taxon>
        <taxon>Acanthomorphata</taxon>
        <taxon>Eupercaria</taxon>
        <taxon>Perciformes</taxon>
        <taxon>Notothenioidei</taxon>
        <taxon>Nototheniidae</taxon>
        <taxon>Dissostichus</taxon>
    </lineage>
</organism>
<dbReference type="Proteomes" id="UP001228049">
    <property type="component" value="Unassembled WGS sequence"/>
</dbReference>
<keyword evidence="3" id="KW-1185">Reference proteome</keyword>
<evidence type="ECO:0000313" key="2">
    <source>
        <dbReference type="EMBL" id="KAK1899445.1"/>
    </source>
</evidence>
<sequence>MHSPNMTSDPGTLRGDGDDEFALYPSDILDDVCGSDGDPAPPSALAEDPASPLLSDDEASPQHSLSFQHPSIFLPQEDLTVPLDFELRESAVPCGGLGIWSHRRINEGERFGPYEGEHTPYLRDPTQGWEGPSAAIGKSHIGQPAQKIEVRVTGQGDVTDRGALKWRSHLERLMEGPERPGPVVTDWGEFVTREATALQSHHHKFGGFIHKGEERVMAPMMLYEYSNAAATIRQRVRIRGESYPALNEPQTRSPTGLWVLGLEKPGASCCRSDGRS</sequence>
<gene>
    <name evidence="2" type="ORF">KUDE01_000236</name>
</gene>
<dbReference type="EMBL" id="JASDAP010000007">
    <property type="protein sequence ID" value="KAK1899445.1"/>
    <property type="molecule type" value="Genomic_DNA"/>
</dbReference>
<dbReference type="InterPro" id="IPR046341">
    <property type="entry name" value="SET_dom_sf"/>
</dbReference>
<feature type="non-terminal residue" evidence="2">
    <location>
        <position position="276"/>
    </location>
</feature>
<feature type="region of interest" description="Disordered" evidence="1">
    <location>
        <begin position="1"/>
        <end position="64"/>
    </location>
</feature>
<feature type="compositionally biased region" description="Polar residues" evidence="1">
    <location>
        <begin position="1"/>
        <end position="10"/>
    </location>
</feature>